<reference evidence="1" key="1">
    <citation type="journal article" date="2023" name="IScience">
        <title>Live-bearing cockroach genome reveals convergent evolutionary mechanisms linked to viviparity in insects and beyond.</title>
        <authorList>
            <person name="Fouks B."/>
            <person name="Harrison M.C."/>
            <person name="Mikhailova A.A."/>
            <person name="Marchal E."/>
            <person name="English S."/>
            <person name="Carruthers M."/>
            <person name="Jennings E.C."/>
            <person name="Chiamaka E.L."/>
            <person name="Frigard R.A."/>
            <person name="Pippel M."/>
            <person name="Attardo G.M."/>
            <person name="Benoit J.B."/>
            <person name="Bornberg-Bauer E."/>
            <person name="Tobe S.S."/>
        </authorList>
    </citation>
    <scope>NUCLEOTIDE SEQUENCE</scope>
    <source>
        <strain evidence="1">Stay&amp;Tobe</strain>
    </source>
</reference>
<evidence type="ECO:0000313" key="2">
    <source>
        <dbReference type="Proteomes" id="UP001233999"/>
    </source>
</evidence>
<protein>
    <submittedName>
        <fullName evidence="1">Uncharacterized protein</fullName>
    </submittedName>
</protein>
<dbReference type="Proteomes" id="UP001233999">
    <property type="component" value="Unassembled WGS sequence"/>
</dbReference>
<reference evidence="1" key="2">
    <citation type="submission" date="2023-05" db="EMBL/GenBank/DDBJ databases">
        <authorList>
            <person name="Fouks B."/>
        </authorList>
    </citation>
    <scope>NUCLEOTIDE SEQUENCE</scope>
    <source>
        <strain evidence="1">Stay&amp;Tobe</strain>
        <tissue evidence="1">Testes</tissue>
    </source>
</reference>
<organism evidence="1 2">
    <name type="scientific">Diploptera punctata</name>
    <name type="common">Pacific beetle cockroach</name>
    <dbReference type="NCBI Taxonomy" id="6984"/>
    <lineage>
        <taxon>Eukaryota</taxon>
        <taxon>Metazoa</taxon>
        <taxon>Ecdysozoa</taxon>
        <taxon>Arthropoda</taxon>
        <taxon>Hexapoda</taxon>
        <taxon>Insecta</taxon>
        <taxon>Pterygota</taxon>
        <taxon>Neoptera</taxon>
        <taxon>Polyneoptera</taxon>
        <taxon>Dictyoptera</taxon>
        <taxon>Blattodea</taxon>
        <taxon>Blaberoidea</taxon>
        <taxon>Blaberidae</taxon>
        <taxon>Diplopterinae</taxon>
        <taxon>Diploptera</taxon>
    </lineage>
</organism>
<feature type="non-terminal residue" evidence="1">
    <location>
        <position position="114"/>
    </location>
</feature>
<proteinExistence type="predicted"/>
<sequence length="114" mass="13508">VERLHNSLRCFCIRANARPSRRLNFLQPSRFQRSFFPLPHSRRLQCYQLDFRNLTYLLHAFQSSLIIIKLHGLDAQPPTWRTGGFLLGMWFFTTLVRTSVGLPLTKRTFQAMWP</sequence>
<feature type="non-terminal residue" evidence="1">
    <location>
        <position position="1"/>
    </location>
</feature>
<gene>
    <name evidence="1" type="ORF">L9F63_002275</name>
</gene>
<keyword evidence="2" id="KW-1185">Reference proteome</keyword>
<dbReference type="AlphaFoldDB" id="A0AAD8A2B8"/>
<accession>A0AAD8A2B8</accession>
<comment type="caution">
    <text evidence="1">The sequence shown here is derived from an EMBL/GenBank/DDBJ whole genome shotgun (WGS) entry which is preliminary data.</text>
</comment>
<dbReference type="EMBL" id="JASPKZ010003882">
    <property type="protein sequence ID" value="KAJ9591204.1"/>
    <property type="molecule type" value="Genomic_DNA"/>
</dbReference>
<evidence type="ECO:0000313" key="1">
    <source>
        <dbReference type="EMBL" id="KAJ9591204.1"/>
    </source>
</evidence>
<name>A0AAD8A2B8_DIPPU</name>